<proteinExistence type="predicted"/>
<dbReference type="EMBL" id="BAABKM010000002">
    <property type="protein sequence ID" value="GAA4710139.1"/>
    <property type="molecule type" value="Genomic_DNA"/>
</dbReference>
<evidence type="ECO:0000313" key="2">
    <source>
        <dbReference type="EMBL" id="GAA4710139.1"/>
    </source>
</evidence>
<gene>
    <name evidence="2" type="ORF">GCM10023349_31340</name>
</gene>
<comment type="caution">
    <text evidence="2">The sequence shown here is derived from an EMBL/GenBank/DDBJ whole genome shotgun (WGS) entry which is preliminary data.</text>
</comment>
<dbReference type="Proteomes" id="UP001499974">
    <property type="component" value="Unassembled WGS sequence"/>
</dbReference>
<reference evidence="3" key="1">
    <citation type="journal article" date="2019" name="Int. J. Syst. Evol. Microbiol.">
        <title>The Global Catalogue of Microorganisms (GCM) 10K type strain sequencing project: providing services to taxonomists for standard genome sequencing and annotation.</title>
        <authorList>
            <consortium name="The Broad Institute Genomics Platform"/>
            <consortium name="The Broad Institute Genome Sequencing Center for Infectious Disease"/>
            <person name="Wu L."/>
            <person name="Ma J."/>
        </authorList>
    </citation>
    <scope>NUCLEOTIDE SEQUENCE [LARGE SCALE GENOMIC DNA]</scope>
    <source>
        <strain evidence="3">JCM 18531</strain>
    </source>
</reference>
<evidence type="ECO:0000256" key="1">
    <source>
        <dbReference type="SAM" id="Phobius"/>
    </source>
</evidence>
<feature type="transmembrane region" description="Helical" evidence="1">
    <location>
        <begin position="45"/>
        <end position="65"/>
    </location>
</feature>
<evidence type="ECO:0000313" key="3">
    <source>
        <dbReference type="Proteomes" id="UP001499974"/>
    </source>
</evidence>
<keyword evidence="1" id="KW-0472">Membrane</keyword>
<keyword evidence="3" id="KW-1185">Reference proteome</keyword>
<protein>
    <submittedName>
        <fullName evidence="2">Uncharacterized protein</fullName>
    </submittedName>
</protein>
<organism evidence="2 3">
    <name type="scientific">Nocardioides conyzicola</name>
    <dbReference type="NCBI Taxonomy" id="1651781"/>
    <lineage>
        <taxon>Bacteria</taxon>
        <taxon>Bacillati</taxon>
        <taxon>Actinomycetota</taxon>
        <taxon>Actinomycetes</taxon>
        <taxon>Propionibacteriales</taxon>
        <taxon>Nocardioidaceae</taxon>
        <taxon>Nocardioides</taxon>
    </lineage>
</organism>
<accession>A0ABP8XP99</accession>
<name>A0ABP8XP99_9ACTN</name>
<keyword evidence="1" id="KW-0812">Transmembrane</keyword>
<dbReference type="RefSeq" id="WP_345522313.1">
    <property type="nucleotide sequence ID" value="NZ_BAABKM010000002.1"/>
</dbReference>
<sequence length="248" mass="26596">MNVDELLRETRPDAERWRPHTEQVRADLLTRATARRRPARRPLRAVAAAAALATVGVGGVAYATGGVPELVTQVTDQFGDDAGVVPADRPHPTQVVDLRLPDGSRFAAWHGGSDAMECLVYTDRWDGSQITGTGGGLCSDGAEFDQQVIAWAENTSGTTFYPVIVGDADDAARVRISGTFAGTGEPVELTVPVDPATDFYAAVLPGTNDHPWAYHDKGFRGFRDSDDVTLEFLDAEGHVLRTELAPPA</sequence>
<keyword evidence="1" id="KW-1133">Transmembrane helix</keyword>